<name>A0A8H7TH19_9HELO</name>
<proteinExistence type="predicted"/>
<feature type="domain" description="DUF1868" evidence="1">
    <location>
        <begin position="16"/>
        <end position="113"/>
    </location>
</feature>
<sequence length="244" mass="27707">MASAPSSEYPIGVPFRFSPEGDVQRFPGNTTLCHLPHNSPLFPGLHDLYKSVASNPTLQSCIHLLPPDSWHMTVLDGVLERNRDDPRLWPAGNVYLPLDECTRLFAERLQALGHSLENEGLAPPYRMKVRSFDPLVNGIGLEVIGATVEEEQRMRRLRDRIADTMGFRAPNHDTYCFHISVAYLLRHLSQQERRELERVTAQHLPVLELHFDLDAVEYCAFEDMHLFSRVFYLGGSSGKSTDPV</sequence>
<dbReference type="OrthoDB" id="2877829at2759"/>
<protein>
    <recommendedName>
        <fullName evidence="1">DUF1868 domain-containing protein</fullName>
    </recommendedName>
</protein>
<dbReference type="Proteomes" id="UP000664132">
    <property type="component" value="Unassembled WGS sequence"/>
</dbReference>
<dbReference type="SUPFAM" id="SSF55144">
    <property type="entry name" value="LigT-like"/>
    <property type="match status" value="1"/>
</dbReference>
<gene>
    <name evidence="2" type="ORF">IFR04_007261</name>
</gene>
<organism evidence="2 3">
    <name type="scientific">Cadophora malorum</name>
    <dbReference type="NCBI Taxonomy" id="108018"/>
    <lineage>
        <taxon>Eukaryota</taxon>
        <taxon>Fungi</taxon>
        <taxon>Dikarya</taxon>
        <taxon>Ascomycota</taxon>
        <taxon>Pezizomycotina</taxon>
        <taxon>Leotiomycetes</taxon>
        <taxon>Helotiales</taxon>
        <taxon>Ploettnerulaceae</taxon>
        <taxon>Cadophora</taxon>
    </lineage>
</organism>
<dbReference type="InterPro" id="IPR009097">
    <property type="entry name" value="Cyclic_Pdiesterase"/>
</dbReference>
<evidence type="ECO:0000259" key="1">
    <source>
        <dbReference type="Pfam" id="PF08975"/>
    </source>
</evidence>
<dbReference type="EMBL" id="JAFJYH010000102">
    <property type="protein sequence ID" value="KAG4419559.1"/>
    <property type="molecule type" value="Genomic_DNA"/>
</dbReference>
<keyword evidence="3" id="KW-1185">Reference proteome</keyword>
<reference evidence="2" key="1">
    <citation type="submission" date="2021-02" db="EMBL/GenBank/DDBJ databases">
        <title>Genome sequence Cadophora malorum strain M34.</title>
        <authorList>
            <person name="Stefanovic E."/>
            <person name="Vu D."/>
            <person name="Scully C."/>
            <person name="Dijksterhuis J."/>
            <person name="Roader J."/>
            <person name="Houbraken J."/>
        </authorList>
    </citation>
    <scope>NUCLEOTIDE SEQUENCE</scope>
    <source>
        <strain evidence="2">M34</strain>
    </source>
</reference>
<dbReference type="Gene3D" id="3.90.1140.10">
    <property type="entry name" value="Cyclic phosphodiesterase"/>
    <property type="match status" value="1"/>
</dbReference>
<comment type="caution">
    <text evidence="2">The sequence shown here is derived from an EMBL/GenBank/DDBJ whole genome shotgun (WGS) entry which is preliminary data.</text>
</comment>
<accession>A0A8H7TH19</accession>
<dbReference type="Pfam" id="PF08975">
    <property type="entry name" value="2H-phosphodiest"/>
    <property type="match status" value="1"/>
</dbReference>
<evidence type="ECO:0000313" key="2">
    <source>
        <dbReference type="EMBL" id="KAG4419559.1"/>
    </source>
</evidence>
<evidence type="ECO:0000313" key="3">
    <source>
        <dbReference type="Proteomes" id="UP000664132"/>
    </source>
</evidence>
<dbReference type="InterPro" id="IPR015069">
    <property type="entry name" value="2H-PEstase_DUF1868"/>
</dbReference>
<dbReference type="AlphaFoldDB" id="A0A8H7TH19"/>